<dbReference type="InterPro" id="IPR043504">
    <property type="entry name" value="Peptidase_S1_PA_chymotrypsin"/>
</dbReference>
<dbReference type="Gene3D" id="2.40.10.10">
    <property type="entry name" value="Trypsin-like serine proteases"/>
    <property type="match status" value="1"/>
</dbReference>
<protein>
    <recommendedName>
        <fullName evidence="6">Dipeptidyl-peptidase</fullName>
        <ecNumber evidence="6">3.4.14.-</ecNumber>
    </recommendedName>
</protein>
<evidence type="ECO:0000256" key="5">
    <source>
        <dbReference type="ARBA" id="ARBA00022801"/>
    </source>
</evidence>
<reference evidence="7 8" key="1">
    <citation type="submission" date="2018-12" db="EMBL/GenBank/DDBJ databases">
        <title>Sequencing of bacterial isolates from soil warming experiment in Harvard Forest, Massachusetts, USA.</title>
        <authorList>
            <person name="Deangelis K."/>
        </authorList>
    </citation>
    <scope>NUCLEOTIDE SEQUENCE [LARGE SCALE GENOMIC DNA]</scope>
    <source>
        <strain evidence="7 8">EB153</strain>
    </source>
</reference>
<dbReference type="Pfam" id="PF10459">
    <property type="entry name" value="Peptidase_S46"/>
    <property type="match status" value="1"/>
</dbReference>
<evidence type="ECO:0000256" key="4">
    <source>
        <dbReference type="ARBA" id="ARBA00022729"/>
    </source>
</evidence>
<comment type="function">
    <text evidence="6">Catalyzes the removal of dipeptides from the N-terminus of oligopeptides.</text>
</comment>
<dbReference type="EC" id="3.4.14.-" evidence="6"/>
<sequence>MRKGFQWTGLLVLCLGIRAVADEGMWPFDNVPMARIKAKYGFEPTQAWLDHLRLSSVRMGDSGSFVSPNGLILTNHHVGRKCIIAASTKEKDFMESGFYAKSSAEEVKCAGLQVEVLQNIEDITASVSAAANPAAKSTEAANARRAVLQRIEDECKKTGLSCETVPLYAGAVYRLYRYKKYSDVRLVFAPEVTSAFFGGDADNYTFPRYDLDIAFFRAYENGLPAHTSNYLKVSTSGAKEGSLVFAAGNPSTTARLSTLSQLEYLRDVVYPAQIKSYTRRAQLLREFSEKSPEKASMVAPLVWDLENRLKAIRGYQAGLLDKDLMAKKTAEEQKLRKTVAANARLRAEYGDPWGELDIAIAQQRKFDSERHYPETVGLSGRLASYARILVRAAAERSKPNDARLPEFRDASWRMQERDLTNKSSINKALDEIALVDSLGQLVDELGSEDPLVRKVLSGKTPAERAHELIANTKLDDPEVRKELLAGGQAAIDASTDPLIIVQRSVDQEARSEKKRMTGRRGAGDLTGIRVAIGEATFAADGFAVSPDATSSLRLTFGIVKGVGADLPFTTMGGAFGYAKEKENKPPYQLPESWVKARGKIDPNVPLNEISTLDVIGGNSGSPVVNTEGELVGVAFDANKALLAGRYVYDEEGARAMSVDSRAILEGLRKIYNANELADELTGNAPKVQ</sequence>
<proteinExistence type="inferred from homology"/>
<organism evidence="7 8">
    <name type="scientific">Edaphobacter aggregans</name>
    <dbReference type="NCBI Taxonomy" id="570835"/>
    <lineage>
        <taxon>Bacteria</taxon>
        <taxon>Pseudomonadati</taxon>
        <taxon>Acidobacteriota</taxon>
        <taxon>Terriglobia</taxon>
        <taxon>Terriglobales</taxon>
        <taxon>Acidobacteriaceae</taxon>
        <taxon>Edaphobacter</taxon>
    </lineage>
</organism>
<name>A0A3R9Q8F7_9BACT</name>
<evidence type="ECO:0000256" key="6">
    <source>
        <dbReference type="RuleBase" id="RU366067"/>
    </source>
</evidence>
<comment type="caution">
    <text evidence="7">The sequence shown here is derived from an EMBL/GenBank/DDBJ whole genome shotgun (WGS) entry which is preliminary data.</text>
</comment>
<dbReference type="PANTHER" id="PTHR38469">
    <property type="entry name" value="PERIPLASMIC PEPTIDASE SUBFAMILY S1B"/>
    <property type="match status" value="1"/>
</dbReference>
<dbReference type="AlphaFoldDB" id="A0A3R9Q8F7"/>
<dbReference type="GO" id="GO:0070009">
    <property type="term" value="F:serine-type aminopeptidase activity"/>
    <property type="evidence" value="ECO:0007669"/>
    <property type="project" value="UniProtKB-UniRule"/>
</dbReference>
<dbReference type="EMBL" id="RSDW01000001">
    <property type="protein sequence ID" value="RSL15784.1"/>
    <property type="molecule type" value="Genomic_DNA"/>
</dbReference>
<feature type="chain" id="PRO_5023156247" description="Dipeptidyl-peptidase" evidence="6">
    <location>
        <begin position="22"/>
        <end position="688"/>
    </location>
</feature>
<keyword evidence="4 6" id="KW-0732">Signal</keyword>
<comment type="similarity">
    <text evidence="1 6">Belongs to the peptidase S46 family.</text>
</comment>
<evidence type="ECO:0000256" key="1">
    <source>
        <dbReference type="ARBA" id="ARBA00010491"/>
    </source>
</evidence>
<evidence type="ECO:0000313" key="7">
    <source>
        <dbReference type="EMBL" id="RSL15784.1"/>
    </source>
</evidence>
<keyword evidence="6" id="KW-0720">Serine protease</keyword>
<dbReference type="GO" id="GO:0008239">
    <property type="term" value="F:dipeptidyl-peptidase activity"/>
    <property type="evidence" value="ECO:0007669"/>
    <property type="project" value="UniProtKB-UniRule"/>
</dbReference>
<dbReference type="PANTHER" id="PTHR38469:SF1">
    <property type="entry name" value="PERIPLASMIC PEPTIDASE SUBFAMILY S1B"/>
    <property type="match status" value="1"/>
</dbReference>
<dbReference type="InterPro" id="IPR019500">
    <property type="entry name" value="Pep_S46"/>
</dbReference>
<dbReference type="SUPFAM" id="SSF50494">
    <property type="entry name" value="Trypsin-like serine proteases"/>
    <property type="match status" value="1"/>
</dbReference>
<keyword evidence="2 6" id="KW-0031">Aminopeptidase</keyword>
<dbReference type="GO" id="GO:0043171">
    <property type="term" value="P:peptide catabolic process"/>
    <property type="evidence" value="ECO:0007669"/>
    <property type="project" value="UniProtKB-UniRule"/>
</dbReference>
<keyword evidence="3 6" id="KW-0645">Protease</keyword>
<keyword evidence="8" id="KW-1185">Reference proteome</keyword>
<keyword evidence="5 6" id="KW-0378">Hydrolase</keyword>
<accession>A0A3R9Q8F7</accession>
<evidence type="ECO:0000313" key="8">
    <source>
        <dbReference type="Proteomes" id="UP000269669"/>
    </source>
</evidence>
<gene>
    <name evidence="7" type="ORF">EDE15_1287</name>
</gene>
<evidence type="ECO:0000256" key="2">
    <source>
        <dbReference type="ARBA" id="ARBA00022438"/>
    </source>
</evidence>
<evidence type="ECO:0000256" key="3">
    <source>
        <dbReference type="ARBA" id="ARBA00022670"/>
    </source>
</evidence>
<feature type="signal peptide" evidence="6">
    <location>
        <begin position="1"/>
        <end position="21"/>
    </location>
</feature>
<dbReference type="GO" id="GO:0006508">
    <property type="term" value="P:proteolysis"/>
    <property type="evidence" value="ECO:0007669"/>
    <property type="project" value="UniProtKB-KW"/>
</dbReference>
<dbReference type="InterPro" id="IPR009003">
    <property type="entry name" value="Peptidase_S1_PA"/>
</dbReference>
<dbReference type="Proteomes" id="UP000269669">
    <property type="component" value="Unassembled WGS sequence"/>
</dbReference>